<sequence>MEPPTDDLVFPGKGVSNKNPDFYKYQWEKHGVCAQISQEKYFEQAVTIARAATKAMPQPMPQTATVEVLQKMFGPQAQLTCHRDRKTNTVYLWFVNFCYKRKGLPGGAVDCPSAPTTCTGTVTL</sequence>
<evidence type="ECO:0000256" key="2">
    <source>
        <dbReference type="RuleBase" id="RU004328"/>
    </source>
</evidence>
<dbReference type="PROSITE" id="PS00531">
    <property type="entry name" value="RNASE_T2_2"/>
    <property type="match status" value="1"/>
</dbReference>
<dbReference type="GO" id="GO:0006401">
    <property type="term" value="P:RNA catabolic process"/>
    <property type="evidence" value="ECO:0007669"/>
    <property type="project" value="TreeGrafter"/>
</dbReference>
<accession>A0AAD5LPR2</accession>
<dbReference type="PANTHER" id="PTHR11240:SF22">
    <property type="entry name" value="RIBONUCLEASE T2"/>
    <property type="match status" value="1"/>
</dbReference>
<organism evidence="3 4">
    <name type="scientific">Pythium insidiosum</name>
    <name type="common">Pythiosis disease agent</name>
    <dbReference type="NCBI Taxonomy" id="114742"/>
    <lineage>
        <taxon>Eukaryota</taxon>
        <taxon>Sar</taxon>
        <taxon>Stramenopiles</taxon>
        <taxon>Oomycota</taxon>
        <taxon>Peronosporomycetes</taxon>
        <taxon>Pythiales</taxon>
        <taxon>Pythiaceae</taxon>
        <taxon>Pythium</taxon>
    </lineage>
</organism>
<dbReference type="Gene3D" id="3.90.730.10">
    <property type="entry name" value="Ribonuclease T2-like"/>
    <property type="match status" value="1"/>
</dbReference>
<name>A0AAD5LPR2_PYTIN</name>
<dbReference type="Proteomes" id="UP001209570">
    <property type="component" value="Unassembled WGS sequence"/>
</dbReference>
<reference evidence="3" key="1">
    <citation type="submission" date="2021-12" db="EMBL/GenBank/DDBJ databases">
        <title>Prjna785345.</title>
        <authorList>
            <person name="Rujirawat T."/>
            <person name="Krajaejun T."/>
        </authorList>
    </citation>
    <scope>NUCLEOTIDE SEQUENCE</scope>
    <source>
        <strain evidence="3">Pi057C3</strain>
    </source>
</reference>
<dbReference type="InterPro" id="IPR001568">
    <property type="entry name" value="RNase_T2-like"/>
</dbReference>
<dbReference type="SUPFAM" id="SSF55895">
    <property type="entry name" value="Ribonuclease Rh-like"/>
    <property type="match status" value="1"/>
</dbReference>
<dbReference type="GO" id="GO:0005576">
    <property type="term" value="C:extracellular region"/>
    <property type="evidence" value="ECO:0007669"/>
    <property type="project" value="TreeGrafter"/>
</dbReference>
<dbReference type="GO" id="GO:0003723">
    <property type="term" value="F:RNA binding"/>
    <property type="evidence" value="ECO:0007669"/>
    <property type="project" value="InterPro"/>
</dbReference>
<comment type="caution">
    <text evidence="3">The sequence shown here is derived from an EMBL/GenBank/DDBJ whole genome shotgun (WGS) entry which is preliminary data.</text>
</comment>
<dbReference type="EMBL" id="JAKCXM010003279">
    <property type="protein sequence ID" value="KAJ0389706.1"/>
    <property type="molecule type" value="Genomic_DNA"/>
</dbReference>
<keyword evidence="4" id="KW-1185">Reference proteome</keyword>
<comment type="similarity">
    <text evidence="1 2">Belongs to the RNase T2 family.</text>
</comment>
<evidence type="ECO:0000313" key="4">
    <source>
        <dbReference type="Proteomes" id="UP001209570"/>
    </source>
</evidence>
<gene>
    <name evidence="3" type="ORF">P43SY_011286</name>
</gene>
<dbReference type="InterPro" id="IPR036430">
    <property type="entry name" value="RNase_T2-like_sf"/>
</dbReference>
<proteinExistence type="inferred from homology"/>
<dbReference type="Pfam" id="PF00445">
    <property type="entry name" value="Ribonuclease_T2"/>
    <property type="match status" value="1"/>
</dbReference>
<dbReference type="GO" id="GO:0033897">
    <property type="term" value="F:ribonuclease T2 activity"/>
    <property type="evidence" value="ECO:0007669"/>
    <property type="project" value="InterPro"/>
</dbReference>
<dbReference type="PANTHER" id="PTHR11240">
    <property type="entry name" value="RIBONUCLEASE T2"/>
    <property type="match status" value="1"/>
</dbReference>
<dbReference type="InterPro" id="IPR033130">
    <property type="entry name" value="RNase_T2_His_AS_2"/>
</dbReference>
<evidence type="ECO:0000256" key="1">
    <source>
        <dbReference type="ARBA" id="ARBA00007469"/>
    </source>
</evidence>
<evidence type="ECO:0000313" key="3">
    <source>
        <dbReference type="EMBL" id="KAJ0389706.1"/>
    </source>
</evidence>
<protein>
    <submittedName>
        <fullName evidence="3">Uncharacterized protein</fullName>
    </submittedName>
</protein>
<dbReference type="AlphaFoldDB" id="A0AAD5LPR2"/>